<feature type="compositionally biased region" description="Gly residues" evidence="1">
    <location>
        <begin position="628"/>
        <end position="646"/>
    </location>
</feature>
<comment type="caution">
    <text evidence="6">The sequence shown here is derived from an EMBL/GenBank/DDBJ whole genome shotgun (WGS) entry which is preliminary data.</text>
</comment>
<feature type="domain" description="Predicted membrane protein YciQ-like C-terminal" evidence="5">
    <location>
        <begin position="275"/>
        <end position="574"/>
    </location>
</feature>
<evidence type="ECO:0000256" key="3">
    <source>
        <dbReference type="SAM" id="SignalP"/>
    </source>
</evidence>
<evidence type="ECO:0000256" key="2">
    <source>
        <dbReference type="SAM" id="Phobius"/>
    </source>
</evidence>
<dbReference type="Proteomes" id="UP000284605">
    <property type="component" value="Unassembled WGS sequence"/>
</dbReference>
<feature type="transmembrane region" description="Helical" evidence="2">
    <location>
        <begin position="420"/>
        <end position="439"/>
    </location>
</feature>
<feature type="transmembrane region" description="Helical" evidence="2">
    <location>
        <begin position="451"/>
        <end position="469"/>
    </location>
</feature>
<dbReference type="Pfam" id="PF20990">
    <property type="entry name" value="DUF2207_C"/>
    <property type="match status" value="1"/>
</dbReference>
<feature type="domain" description="DUF2207" evidence="4">
    <location>
        <begin position="26"/>
        <end position="215"/>
    </location>
</feature>
<feature type="transmembrane region" description="Helical" evidence="2">
    <location>
        <begin position="237"/>
        <end position="255"/>
    </location>
</feature>
<proteinExistence type="predicted"/>
<protein>
    <submittedName>
        <fullName evidence="6">DUF2207 domain-containing protein</fullName>
    </submittedName>
</protein>
<feature type="chain" id="PRO_5019561728" evidence="3">
    <location>
        <begin position="23"/>
        <end position="646"/>
    </location>
</feature>
<dbReference type="RefSeq" id="WP_119782792.1">
    <property type="nucleotide sequence ID" value="NZ_QYUK01000016.1"/>
</dbReference>
<keyword evidence="3" id="KW-0732">Signal</keyword>
<dbReference type="OrthoDB" id="9767603at2"/>
<evidence type="ECO:0000313" key="6">
    <source>
        <dbReference type="EMBL" id="RJF80740.1"/>
    </source>
</evidence>
<dbReference type="PROSITE" id="PS51257">
    <property type="entry name" value="PROKAR_LIPOPROTEIN"/>
    <property type="match status" value="1"/>
</dbReference>
<dbReference type="InterPro" id="IPR018702">
    <property type="entry name" value="DUF2207"/>
</dbReference>
<evidence type="ECO:0000259" key="4">
    <source>
        <dbReference type="Pfam" id="PF09972"/>
    </source>
</evidence>
<keyword evidence="7" id="KW-1185">Reference proteome</keyword>
<sequence>MLRHLIHAIAVALACLASPAIAAEVVRSFDATVTVEASGDLLVTERIAVTAEGNEIRRGIFRDFPTIHRNVDGTVRTTSFEVQRVTRDGQPEPYHEEGIEGGQRLYIGDKDVFLNPGRYTYEITYRSARQMRFFAEYDELYWNVTGNFWSFPIERASVAVTLPAGARIVQQAAYTGAQGQTGHDARVTRQDGNTIAYATTRRLEASEGMTIAVGFPKGLVAEPGEAGRQAQFVLDNLGLLLLLAGVPLMAIYYFVTWRRHGIDPPRGIVIPLFGPPRKLPPADVSYVFYRGLGESIGAAPRAFVAALVGLATAKRVRLDNADKILTVTDLHAPIDKLSAGEQAIMGGFFDGRTSLAITKAYRSTLEATLASFRKVVDKANKGSWFTTNPGWVAGGFLLTVAFLAAAFILFPLSAGQAGQLILAIVGAVISIPLLIGGYRRLIGDVPGGSKIVGVIMGVIGLPLALLVLASEFGLARWVNLIDGVDQVPWATLALIFAAFGLIALFFLGRFLLFAPTIEGRKLMDEIEGFRLYLSVAEADRLNMAGAPDFTTDLFERFLPYAVALGVEKPWSEALESHLARTGAGSRDYAPSFYTGSAWSSASIGAATAGIASTLGSSFASAMPSSSGSSGGGSSGGGGGGGGGGGW</sequence>
<reference evidence="6 7" key="1">
    <citation type="submission" date="2018-09" db="EMBL/GenBank/DDBJ databases">
        <authorList>
            <person name="Zhu H."/>
        </authorList>
    </citation>
    <scope>NUCLEOTIDE SEQUENCE [LARGE SCALE GENOMIC DNA]</scope>
    <source>
        <strain evidence="6 7">K1W22B-8</strain>
    </source>
</reference>
<organism evidence="6 7">
    <name type="scientific">Oleomonas cavernae</name>
    <dbReference type="NCBI Taxonomy" id="2320859"/>
    <lineage>
        <taxon>Bacteria</taxon>
        <taxon>Pseudomonadati</taxon>
        <taxon>Pseudomonadota</taxon>
        <taxon>Alphaproteobacteria</taxon>
        <taxon>Acetobacterales</taxon>
        <taxon>Acetobacteraceae</taxon>
        <taxon>Oleomonas</taxon>
    </lineage>
</organism>
<feature type="transmembrane region" description="Helical" evidence="2">
    <location>
        <begin position="489"/>
        <end position="512"/>
    </location>
</feature>
<keyword evidence="2" id="KW-1133">Transmembrane helix</keyword>
<gene>
    <name evidence="6" type="ORF">D3874_27000</name>
</gene>
<name>A0A418VUC2_9PROT</name>
<keyword evidence="2" id="KW-0812">Transmembrane</keyword>
<accession>A0A418VUC2</accession>
<keyword evidence="2" id="KW-0472">Membrane</keyword>
<feature type="transmembrane region" description="Helical" evidence="2">
    <location>
        <begin position="391"/>
        <end position="414"/>
    </location>
</feature>
<evidence type="ECO:0000259" key="5">
    <source>
        <dbReference type="Pfam" id="PF20990"/>
    </source>
</evidence>
<dbReference type="AlphaFoldDB" id="A0A418VUC2"/>
<feature type="region of interest" description="Disordered" evidence="1">
    <location>
        <begin position="625"/>
        <end position="646"/>
    </location>
</feature>
<evidence type="ECO:0000256" key="1">
    <source>
        <dbReference type="SAM" id="MobiDB-lite"/>
    </source>
</evidence>
<feature type="signal peptide" evidence="3">
    <location>
        <begin position="1"/>
        <end position="22"/>
    </location>
</feature>
<dbReference type="EMBL" id="QYUK01000016">
    <property type="protein sequence ID" value="RJF80740.1"/>
    <property type="molecule type" value="Genomic_DNA"/>
</dbReference>
<evidence type="ECO:0000313" key="7">
    <source>
        <dbReference type="Proteomes" id="UP000284605"/>
    </source>
</evidence>
<dbReference type="Pfam" id="PF09972">
    <property type="entry name" value="DUF2207"/>
    <property type="match status" value="1"/>
</dbReference>
<dbReference type="InterPro" id="IPR048389">
    <property type="entry name" value="YciQ-like_C"/>
</dbReference>